<sequence length="239" mass="28181">MHYWLVAFLLLTFRTVNVTSRTLMIFGKIFGKNDEQNMEIFLEELKMCQHKGDKMEAIIIENRSIIILQNRSIHSMSNLTKQPFTEFNIILKDITISNNQCDGMVLDASLNYNQVKLLLLCYPNGRIIERDKWEKNKNDFIRYHFVSNEVTQKKKVKEEDGRLWEKVVILSVLIIAFICAIVSNIHDDQIPLTSSNNKKSNLLIPNKTNDRYHYKRPYHVKLSETYHSTPYFDRNSALY</sequence>
<dbReference type="Proteomes" id="UP000024404">
    <property type="component" value="Unassembled WGS sequence"/>
</dbReference>
<reference evidence="3" key="1">
    <citation type="submission" date="2013-10" db="EMBL/GenBank/DDBJ databases">
        <title>Genome sequencing of Onchocerca volvulus.</title>
        <authorList>
            <person name="Cotton J."/>
            <person name="Tsai J."/>
            <person name="Stanley E."/>
            <person name="Tracey A."/>
            <person name="Holroyd N."/>
            <person name="Lustigman S."/>
            <person name="Berriman M."/>
        </authorList>
    </citation>
    <scope>NUCLEOTIDE SEQUENCE</scope>
</reference>
<protein>
    <recommendedName>
        <fullName evidence="4">Receptor L-domain domain-containing protein</fullName>
    </recommendedName>
</protein>
<keyword evidence="3" id="KW-1185">Reference proteome</keyword>
<feature type="signal peptide" evidence="1">
    <location>
        <begin position="1"/>
        <end position="20"/>
    </location>
</feature>
<accession>A0A8R1TS52</accession>
<evidence type="ECO:0008006" key="4">
    <source>
        <dbReference type="Google" id="ProtNLM"/>
    </source>
</evidence>
<evidence type="ECO:0000313" key="3">
    <source>
        <dbReference type="Proteomes" id="UP000024404"/>
    </source>
</evidence>
<keyword evidence="1" id="KW-0732">Signal</keyword>
<dbReference type="AlphaFoldDB" id="A0A8R1TS52"/>
<feature type="chain" id="PRO_5035828717" description="Receptor L-domain domain-containing protein" evidence="1">
    <location>
        <begin position="21"/>
        <end position="239"/>
    </location>
</feature>
<reference evidence="2" key="2">
    <citation type="submission" date="2022-06" db="UniProtKB">
        <authorList>
            <consortium name="EnsemblMetazoa"/>
        </authorList>
    </citation>
    <scope>IDENTIFICATION</scope>
</reference>
<evidence type="ECO:0000256" key="1">
    <source>
        <dbReference type="SAM" id="SignalP"/>
    </source>
</evidence>
<organism evidence="2 3">
    <name type="scientific">Onchocerca volvulus</name>
    <dbReference type="NCBI Taxonomy" id="6282"/>
    <lineage>
        <taxon>Eukaryota</taxon>
        <taxon>Metazoa</taxon>
        <taxon>Ecdysozoa</taxon>
        <taxon>Nematoda</taxon>
        <taxon>Chromadorea</taxon>
        <taxon>Rhabditida</taxon>
        <taxon>Spirurina</taxon>
        <taxon>Spiruromorpha</taxon>
        <taxon>Filarioidea</taxon>
        <taxon>Onchocercidae</taxon>
        <taxon>Onchocerca</taxon>
    </lineage>
</organism>
<dbReference type="OMA" id="WNRNNDE"/>
<dbReference type="EMBL" id="CMVM020000092">
    <property type="status" value="NOT_ANNOTATED_CDS"/>
    <property type="molecule type" value="Genomic_DNA"/>
</dbReference>
<proteinExistence type="predicted"/>
<name>A0A8R1TS52_ONCVO</name>
<evidence type="ECO:0000313" key="2">
    <source>
        <dbReference type="EnsemblMetazoa" id="OVOC3364.1"/>
    </source>
</evidence>
<dbReference type="EnsemblMetazoa" id="OVOC3364.1">
    <property type="protein sequence ID" value="OVOC3364.1"/>
    <property type="gene ID" value="WBGene00240173"/>
</dbReference>